<evidence type="ECO:0000313" key="7">
    <source>
        <dbReference type="EMBL" id="SDM74617.1"/>
    </source>
</evidence>
<keyword evidence="2 5" id="KW-0812">Transmembrane</keyword>
<protein>
    <submittedName>
        <fullName evidence="7">Aromatic acid exporter family member 1</fullName>
    </submittedName>
</protein>
<gene>
    <name evidence="7" type="ORF">SAMN04488137_1742</name>
</gene>
<feature type="transmembrane region" description="Helical" evidence="5">
    <location>
        <begin position="65"/>
        <end position="82"/>
    </location>
</feature>
<comment type="subcellular location">
    <subcellularLocation>
        <location evidence="1">Membrane</location>
        <topology evidence="1">Multi-pass membrane protein</topology>
    </subcellularLocation>
</comment>
<name>A0A1G9VR77_9BACL</name>
<dbReference type="GO" id="GO:0016020">
    <property type="term" value="C:membrane"/>
    <property type="evidence" value="ECO:0007669"/>
    <property type="project" value="UniProtKB-SubCell"/>
</dbReference>
<proteinExistence type="predicted"/>
<keyword evidence="4 5" id="KW-0472">Membrane</keyword>
<organism evidence="7 8">
    <name type="scientific">Fictibacillus solisalsi</name>
    <dbReference type="NCBI Taxonomy" id="459525"/>
    <lineage>
        <taxon>Bacteria</taxon>
        <taxon>Bacillati</taxon>
        <taxon>Bacillota</taxon>
        <taxon>Bacilli</taxon>
        <taxon>Bacillales</taxon>
        <taxon>Fictibacillaceae</taxon>
        <taxon>Fictibacillus</taxon>
    </lineage>
</organism>
<dbReference type="AlphaFoldDB" id="A0A1G9VR77"/>
<keyword evidence="8" id="KW-1185">Reference proteome</keyword>
<accession>A0A1G9VR77</accession>
<evidence type="ECO:0000256" key="5">
    <source>
        <dbReference type="SAM" id="Phobius"/>
    </source>
</evidence>
<evidence type="ECO:0000256" key="3">
    <source>
        <dbReference type="ARBA" id="ARBA00022989"/>
    </source>
</evidence>
<feature type="transmembrane region" description="Helical" evidence="5">
    <location>
        <begin position="138"/>
        <end position="156"/>
    </location>
</feature>
<keyword evidence="3 5" id="KW-1133">Transmembrane helix</keyword>
<dbReference type="InterPro" id="IPR049453">
    <property type="entry name" value="Memb_transporter_dom"/>
</dbReference>
<evidence type="ECO:0000256" key="2">
    <source>
        <dbReference type="ARBA" id="ARBA00022692"/>
    </source>
</evidence>
<dbReference type="RefSeq" id="WP_170834272.1">
    <property type="nucleotide sequence ID" value="NZ_FNHW01000001.1"/>
</dbReference>
<sequence length="164" mass="18534">MNSNITENQSENLSILVWKLALGSAVSWEISKYLGSNHPYLAPLSVILTIQSSFDQTISISVKRVIGTLIGISVTVLIAKFFKVEGWSLGLLILIGCFTAKYFNFSKKVIHQVALTILFVFVFEHQTGHYAFDRLRDTIIGVLVAGVIQMVWFHLFTKRKELHF</sequence>
<evidence type="ECO:0000256" key="1">
    <source>
        <dbReference type="ARBA" id="ARBA00004141"/>
    </source>
</evidence>
<dbReference type="Proteomes" id="UP000199544">
    <property type="component" value="Unassembled WGS sequence"/>
</dbReference>
<reference evidence="8" key="1">
    <citation type="submission" date="2016-10" db="EMBL/GenBank/DDBJ databases">
        <authorList>
            <person name="Varghese N."/>
            <person name="Submissions S."/>
        </authorList>
    </citation>
    <scope>NUCLEOTIDE SEQUENCE [LARGE SCALE GENOMIC DNA]</scope>
    <source>
        <strain evidence="8">CGMCC 1.6854</strain>
    </source>
</reference>
<evidence type="ECO:0000259" key="6">
    <source>
        <dbReference type="Pfam" id="PF13515"/>
    </source>
</evidence>
<evidence type="ECO:0000313" key="8">
    <source>
        <dbReference type="Proteomes" id="UP000199544"/>
    </source>
</evidence>
<evidence type="ECO:0000256" key="4">
    <source>
        <dbReference type="ARBA" id="ARBA00023136"/>
    </source>
</evidence>
<dbReference type="Pfam" id="PF13515">
    <property type="entry name" value="FUSC_2"/>
    <property type="match status" value="1"/>
</dbReference>
<dbReference type="EMBL" id="FNHW01000001">
    <property type="protein sequence ID" value="SDM74617.1"/>
    <property type="molecule type" value="Genomic_DNA"/>
</dbReference>
<feature type="domain" description="Integral membrane bound transporter" evidence="6">
    <location>
        <begin position="27"/>
        <end position="145"/>
    </location>
</feature>
<feature type="transmembrane region" description="Helical" evidence="5">
    <location>
        <begin position="88"/>
        <end position="105"/>
    </location>
</feature>